<evidence type="ECO:0000259" key="3">
    <source>
        <dbReference type="PROSITE" id="PS50263"/>
    </source>
</evidence>
<dbReference type="PROSITE" id="PS00921">
    <property type="entry name" value="NITRIL_CHT_2"/>
    <property type="match status" value="1"/>
</dbReference>
<evidence type="ECO:0000313" key="5">
    <source>
        <dbReference type="Proteomes" id="UP001610063"/>
    </source>
</evidence>
<sequence>MSQSDLLKIAIAQIAPEWLHREATLQKVVHCVKEAAGSGAGLVVFGEALVPGYPFWVEKTDGAVFESAIQQEIFAHYVNEAVCIEHGDLDSLCATASECKIAIYLGVIEQPRDRGRSLYCTLVYIDQQGIIQSAHRKVMPTYEERLVWAMGDGNGLVTHSLAPFTVGGLNCWENWLPLARATLYAQGEDLHVSVWPGNDRNTRDLIPMIARESRSYVVAACGLFTDKDITDDLPQSHLMKDQMSGTLANGGSCVAAPDGSWLLEPVIDQEGIFYVEIDHQKVRAARLSLDVSGHYSRPDIFQLEVNQQRASILKKPQKNP</sequence>
<protein>
    <submittedName>
        <fullName evidence="4">Carbon-nitrogen hydrolase family protein</fullName>
    </submittedName>
</protein>
<accession>A0ABW7N9Q2</accession>
<evidence type="ECO:0000256" key="1">
    <source>
        <dbReference type="ARBA" id="ARBA00008129"/>
    </source>
</evidence>
<dbReference type="RefSeq" id="WP_395417712.1">
    <property type="nucleotide sequence ID" value="NZ_JBIPKE010000017.1"/>
</dbReference>
<dbReference type="GO" id="GO:0016787">
    <property type="term" value="F:hydrolase activity"/>
    <property type="evidence" value="ECO:0007669"/>
    <property type="project" value="UniProtKB-KW"/>
</dbReference>
<dbReference type="Proteomes" id="UP001610063">
    <property type="component" value="Unassembled WGS sequence"/>
</dbReference>
<dbReference type="SUPFAM" id="SSF56317">
    <property type="entry name" value="Carbon-nitrogen hydrolase"/>
    <property type="match status" value="1"/>
</dbReference>
<reference evidence="4 5" key="1">
    <citation type="journal article" date="2013" name="Int. J. Syst. Evol. Microbiol.">
        <title>Marinoscillum luteum sp. nov., isolated from marine sediment.</title>
        <authorList>
            <person name="Cha I.T."/>
            <person name="Park S.J."/>
            <person name="Kim S.J."/>
            <person name="Kim J.G."/>
            <person name="Jung M.Y."/>
            <person name="Shin K.S."/>
            <person name="Kwon K.K."/>
            <person name="Yang S.H."/>
            <person name="Seo Y.S."/>
            <person name="Rhee S.K."/>
        </authorList>
    </citation>
    <scope>NUCLEOTIDE SEQUENCE [LARGE SCALE GENOMIC DNA]</scope>
    <source>
        <strain evidence="4 5">KCTC 23939</strain>
    </source>
</reference>
<feature type="active site" description="Proton acceptor" evidence="2">
    <location>
        <position position="47"/>
    </location>
</feature>
<keyword evidence="4" id="KW-0378">Hydrolase</keyword>
<dbReference type="EMBL" id="JBIPKE010000017">
    <property type="protein sequence ID" value="MFH6984363.1"/>
    <property type="molecule type" value="Genomic_DNA"/>
</dbReference>
<gene>
    <name evidence="4" type="ORF">ACHKAR_13000</name>
</gene>
<organism evidence="4 5">
    <name type="scientific">Marinoscillum luteum</name>
    <dbReference type="NCBI Taxonomy" id="861051"/>
    <lineage>
        <taxon>Bacteria</taxon>
        <taxon>Pseudomonadati</taxon>
        <taxon>Bacteroidota</taxon>
        <taxon>Cytophagia</taxon>
        <taxon>Cytophagales</taxon>
        <taxon>Reichenbachiellaceae</taxon>
        <taxon>Marinoscillum</taxon>
    </lineage>
</organism>
<dbReference type="Gene3D" id="3.60.110.10">
    <property type="entry name" value="Carbon-nitrogen hydrolase"/>
    <property type="match status" value="1"/>
</dbReference>
<dbReference type="CDD" id="cd07564">
    <property type="entry name" value="nitrilases_CHs"/>
    <property type="match status" value="1"/>
</dbReference>
<dbReference type="InterPro" id="IPR003010">
    <property type="entry name" value="C-N_Hydrolase"/>
</dbReference>
<dbReference type="Pfam" id="PF00795">
    <property type="entry name" value="CN_hydrolase"/>
    <property type="match status" value="1"/>
</dbReference>
<dbReference type="PANTHER" id="PTHR46044">
    <property type="entry name" value="NITRILASE"/>
    <property type="match status" value="1"/>
</dbReference>
<name>A0ABW7N9Q2_9BACT</name>
<dbReference type="PROSITE" id="PS00920">
    <property type="entry name" value="NITRIL_CHT_1"/>
    <property type="match status" value="1"/>
</dbReference>
<evidence type="ECO:0000256" key="2">
    <source>
        <dbReference type="PROSITE-ProRule" id="PRU10139"/>
    </source>
</evidence>
<keyword evidence="5" id="KW-1185">Reference proteome</keyword>
<dbReference type="PROSITE" id="PS50263">
    <property type="entry name" value="CN_HYDROLASE"/>
    <property type="match status" value="1"/>
</dbReference>
<dbReference type="InterPro" id="IPR036526">
    <property type="entry name" value="C-N_Hydrolase_sf"/>
</dbReference>
<feature type="domain" description="CN hydrolase" evidence="3">
    <location>
        <begin position="7"/>
        <end position="279"/>
    </location>
</feature>
<dbReference type="InterPro" id="IPR044149">
    <property type="entry name" value="Nitrilases_CHs"/>
</dbReference>
<proteinExistence type="inferred from homology"/>
<dbReference type="PANTHER" id="PTHR46044:SF1">
    <property type="entry name" value="CN HYDROLASE DOMAIN-CONTAINING PROTEIN"/>
    <property type="match status" value="1"/>
</dbReference>
<comment type="caution">
    <text evidence="4">The sequence shown here is derived from an EMBL/GenBank/DDBJ whole genome shotgun (WGS) entry which is preliminary data.</text>
</comment>
<comment type="similarity">
    <text evidence="1">Belongs to the carbon-nitrogen hydrolase superfamily. Nitrilase family.</text>
</comment>
<dbReference type="InterPro" id="IPR000132">
    <property type="entry name" value="Nitrilase/CN_hydratase_CS"/>
</dbReference>
<evidence type="ECO:0000313" key="4">
    <source>
        <dbReference type="EMBL" id="MFH6984363.1"/>
    </source>
</evidence>